<feature type="compositionally biased region" description="Basic and acidic residues" evidence="1">
    <location>
        <begin position="12"/>
        <end position="35"/>
    </location>
</feature>
<feature type="compositionally biased region" description="Acidic residues" evidence="1">
    <location>
        <begin position="108"/>
        <end position="119"/>
    </location>
</feature>
<protein>
    <submittedName>
        <fullName evidence="2">Uncharacterized protein</fullName>
    </submittedName>
</protein>
<dbReference type="AlphaFoldDB" id="A0A9D2AX85"/>
<comment type="caution">
    <text evidence="2">The sequence shown here is derived from an EMBL/GenBank/DDBJ whole genome shotgun (WGS) entry which is preliminary data.</text>
</comment>
<feature type="non-terminal residue" evidence="2">
    <location>
        <position position="1"/>
    </location>
</feature>
<name>A0A9D2AX85_9FIRM</name>
<feature type="compositionally biased region" description="Basic residues" evidence="1">
    <location>
        <begin position="1"/>
        <end position="11"/>
    </location>
</feature>
<organism evidence="2 3">
    <name type="scientific">Candidatus Lachnoclostridium stercoripullorum</name>
    <dbReference type="NCBI Taxonomy" id="2838635"/>
    <lineage>
        <taxon>Bacteria</taxon>
        <taxon>Bacillati</taxon>
        <taxon>Bacillota</taxon>
        <taxon>Clostridia</taxon>
        <taxon>Lachnospirales</taxon>
        <taxon>Lachnospiraceae</taxon>
    </lineage>
</organism>
<feature type="compositionally biased region" description="Acidic residues" evidence="1">
    <location>
        <begin position="53"/>
        <end position="99"/>
    </location>
</feature>
<proteinExistence type="predicted"/>
<gene>
    <name evidence="2" type="ORF">IAA28_06730</name>
</gene>
<evidence type="ECO:0000313" key="3">
    <source>
        <dbReference type="Proteomes" id="UP000886780"/>
    </source>
</evidence>
<sequence>ALIVVVRRKGRPHPDGNGERPERKSRRRAADDRLEAAGQQAASREPNIRETAAEPEDDSFDDSFEDGSFEEEPGDFPEDEEEYDDFEFVDLDLEEDGESSDDKKNKEDEEDDDLELIDL</sequence>
<dbReference type="Proteomes" id="UP000886780">
    <property type="component" value="Unassembled WGS sequence"/>
</dbReference>
<evidence type="ECO:0000313" key="2">
    <source>
        <dbReference type="EMBL" id="HIX52481.1"/>
    </source>
</evidence>
<dbReference type="EMBL" id="DXEU01000114">
    <property type="protein sequence ID" value="HIX52481.1"/>
    <property type="molecule type" value="Genomic_DNA"/>
</dbReference>
<reference evidence="2" key="2">
    <citation type="submission" date="2021-04" db="EMBL/GenBank/DDBJ databases">
        <authorList>
            <person name="Gilroy R."/>
        </authorList>
    </citation>
    <scope>NUCLEOTIDE SEQUENCE</scope>
    <source>
        <strain evidence="2">ChiGjej4B4-12881</strain>
    </source>
</reference>
<evidence type="ECO:0000256" key="1">
    <source>
        <dbReference type="SAM" id="MobiDB-lite"/>
    </source>
</evidence>
<feature type="region of interest" description="Disordered" evidence="1">
    <location>
        <begin position="1"/>
        <end position="119"/>
    </location>
</feature>
<reference evidence="2" key="1">
    <citation type="journal article" date="2021" name="PeerJ">
        <title>Extensive microbial diversity within the chicken gut microbiome revealed by metagenomics and culture.</title>
        <authorList>
            <person name="Gilroy R."/>
            <person name="Ravi A."/>
            <person name="Getino M."/>
            <person name="Pursley I."/>
            <person name="Horton D.L."/>
            <person name="Alikhan N.F."/>
            <person name="Baker D."/>
            <person name="Gharbi K."/>
            <person name="Hall N."/>
            <person name="Watson M."/>
            <person name="Adriaenssens E.M."/>
            <person name="Foster-Nyarko E."/>
            <person name="Jarju S."/>
            <person name="Secka A."/>
            <person name="Antonio M."/>
            <person name="Oren A."/>
            <person name="Chaudhuri R.R."/>
            <person name="La Ragione R."/>
            <person name="Hildebrand F."/>
            <person name="Pallen M.J."/>
        </authorList>
    </citation>
    <scope>NUCLEOTIDE SEQUENCE</scope>
    <source>
        <strain evidence="2">ChiGjej4B4-12881</strain>
    </source>
</reference>
<accession>A0A9D2AX85</accession>